<reference evidence="2 3" key="1">
    <citation type="submission" date="2017-09" db="EMBL/GenBank/DDBJ databases">
        <title>Depth-based differentiation of microbial function through sediment-hosted aquifers and enrichment of novel symbionts in the deep terrestrial subsurface.</title>
        <authorList>
            <person name="Probst A.J."/>
            <person name="Ladd B."/>
            <person name="Jarett J.K."/>
            <person name="Geller-Mcgrath D.E."/>
            <person name="Sieber C.M."/>
            <person name="Emerson J.B."/>
            <person name="Anantharaman K."/>
            <person name="Thomas B.C."/>
            <person name="Malmstrom R."/>
            <person name="Stieglmeier M."/>
            <person name="Klingl A."/>
            <person name="Woyke T."/>
            <person name="Ryan C.M."/>
            <person name="Banfield J.F."/>
        </authorList>
    </citation>
    <scope>NUCLEOTIDE SEQUENCE [LARGE SCALE GENOMIC DNA]</scope>
    <source>
        <strain evidence="2">CG23_combo_of_CG06-09_8_20_14_all_34_8</strain>
    </source>
</reference>
<dbReference type="Gene3D" id="2.60.40.1120">
    <property type="entry name" value="Carboxypeptidase-like, regulatory domain"/>
    <property type="match status" value="1"/>
</dbReference>
<keyword evidence="1" id="KW-0812">Transmembrane</keyword>
<dbReference type="EMBL" id="PCSR01000084">
    <property type="protein sequence ID" value="PIP52985.1"/>
    <property type="molecule type" value="Genomic_DNA"/>
</dbReference>
<feature type="transmembrane region" description="Helical" evidence="1">
    <location>
        <begin position="26"/>
        <end position="45"/>
    </location>
</feature>
<gene>
    <name evidence="2" type="ORF">COX08_03505</name>
</gene>
<dbReference type="InterPro" id="IPR024414">
    <property type="entry name" value="Uncharacterised_PrgI"/>
</dbReference>
<dbReference type="SUPFAM" id="SSF49464">
    <property type="entry name" value="Carboxypeptidase regulatory domain-like"/>
    <property type="match status" value="1"/>
</dbReference>
<organism evidence="2 3">
    <name type="scientific">Candidatus Beckwithbacteria bacterium CG23_combo_of_CG06-09_8_20_14_all_34_8</name>
    <dbReference type="NCBI Taxonomy" id="1974497"/>
    <lineage>
        <taxon>Bacteria</taxon>
        <taxon>Candidatus Beckwithiibacteriota</taxon>
    </lineage>
</organism>
<accession>A0A2H0B5Q4</accession>
<keyword evidence="1" id="KW-1133">Transmembrane helix</keyword>
<comment type="caution">
    <text evidence="2">The sequence shown here is derived from an EMBL/GenBank/DDBJ whole genome shotgun (WGS) entry which is preliminary data.</text>
</comment>
<evidence type="ECO:0000256" key="1">
    <source>
        <dbReference type="SAM" id="Phobius"/>
    </source>
</evidence>
<dbReference type="InterPro" id="IPR008969">
    <property type="entry name" value="CarboxyPept-like_regulatory"/>
</dbReference>
<keyword evidence="1" id="KW-0472">Membrane</keyword>
<sequence length="342" mass="38807">MEQHPIPQNVTQYQFRLIGNMTIKQFAMLGACILCAFLFSKALIIPVIFRYPLVVIFVILGLALAFLPYEERSLDVWLINFIKSIYSPTQYLWKVSGNPPPYLMFNIKTNNPLPPQTKLSRSQLLQPYMKSMQQKPQNPIDAYEQKMVNNINTMFETNKPNVNVSQNTQSLPQQSIQAPNIQPKQITPNPILNNPKEPIIKVENQPQIENVKPMIINAPPIQTPLKVKSLKPEIIDPRQIANMPPVFSEDQMPPMPDLPNTIVGAIMTKTGQLIPNAIIEIRDNTNLPVRAIKTNRLGQFFIATPLKNGNYSLIIEHDTYSFDTIKIEAHGNIIPPLKIISN</sequence>
<name>A0A2H0B5Q4_9BACT</name>
<feature type="transmembrane region" description="Helical" evidence="1">
    <location>
        <begin position="51"/>
        <end position="69"/>
    </location>
</feature>
<dbReference type="Pfam" id="PF12666">
    <property type="entry name" value="PrgI"/>
    <property type="match status" value="1"/>
</dbReference>
<evidence type="ECO:0000313" key="3">
    <source>
        <dbReference type="Proteomes" id="UP000229459"/>
    </source>
</evidence>
<dbReference type="Proteomes" id="UP000229459">
    <property type="component" value="Unassembled WGS sequence"/>
</dbReference>
<evidence type="ECO:0000313" key="2">
    <source>
        <dbReference type="EMBL" id="PIP52985.1"/>
    </source>
</evidence>
<dbReference type="AlphaFoldDB" id="A0A2H0B5Q4"/>
<proteinExistence type="predicted"/>
<protein>
    <submittedName>
        <fullName evidence="2">Uncharacterized protein</fullName>
    </submittedName>
</protein>